<comment type="caution">
    <text evidence="3">The sequence shown here is derived from an EMBL/GenBank/DDBJ whole genome shotgun (WGS) entry which is preliminary data.</text>
</comment>
<feature type="compositionally biased region" description="Polar residues" evidence="1">
    <location>
        <begin position="50"/>
        <end position="72"/>
    </location>
</feature>
<proteinExistence type="predicted"/>
<dbReference type="Pfam" id="PF24628">
    <property type="entry name" value="DUF7627"/>
    <property type="match status" value="1"/>
</dbReference>
<feature type="compositionally biased region" description="Polar residues" evidence="1">
    <location>
        <begin position="280"/>
        <end position="295"/>
    </location>
</feature>
<feature type="compositionally biased region" description="Polar residues" evidence="1">
    <location>
        <begin position="79"/>
        <end position="93"/>
    </location>
</feature>
<dbReference type="STRING" id="2018661.A0A2A2LE24"/>
<dbReference type="OrthoDB" id="5820655at2759"/>
<gene>
    <name evidence="3" type="ORF">WR25_19431</name>
</gene>
<feature type="region of interest" description="Disordered" evidence="1">
    <location>
        <begin position="28"/>
        <end position="160"/>
    </location>
</feature>
<accession>A0A2A2LE24</accession>
<dbReference type="AlphaFoldDB" id="A0A2A2LE24"/>
<dbReference type="Proteomes" id="UP000218231">
    <property type="component" value="Unassembled WGS sequence"/>
</dbReference>
<evidence type="ECO:0000256" key="1">
    <source>
        <dbReference type="SAM" id="MobiDB-lite"/>
    </source>
</evidence>
<keyword evidence="4" id="KW-1185">Reference proteome</keyword>
<feature type="compositionally biased region" description="Polar residues" evidence="1">
    <location>
        <begin position="115"/>
        <end position="150"/>
    </location>
</feature>
<organism evidence="3 4">
    <name type="scientific">Diploscapter pachys</name>
    <dbReference type="NCBI Taxonomy" id="2018661"/>
    <lineage>
        <taxon>Eukaryota</taxon>
        <taxon>Metazoa</taxon>
        <taxon>Ecdysozoa</taxon>
        <taxon>Nematoda</taxon>
        <taxon>Chromadorea</taxon>
        <taxon>Rhabditida</taxon>
        <taxon>Rhabditina</taxon>
        <taxon>Rhabditomorpha</taxon>
        <taxon>Rhabditoidea</taxon>
        <taxon>Rhabditidae</taxon>
        <taxon>Diploscapter</taxon>
    </lineage>
</organism>
<evidence type="ECO:0000313" key="3">
    <source>
        <dbReference type="EMBL" id="PAV84328.1"/>
    </source>
</evidence>
<sequence>MSSGKETMDGRLTVSVPDAADVLSQHMSGLDLGHGNQQTVQGQAEDGAPSPQSATSLSGRTQPKRLVSNQRGSRMLANIQKTLNHSGATSPLTIRSRHESETSEMSTTSHDTRFSQRIQIRTPLNQSGHSNRNANSNVSSPAQSSHGNRYQTRRAPPPRAEEYKVENLDSLQKILQQFTDMQARSDRSAAQIKYAAFCDVMCEMLMSVCSSHILYGDTRAIPEFIGSIICGNWPKDLNKAVNSINPVLFITMSIVKGWILVINEDNSLYYTPKSVKRNGANDTDNGQSAQQQEGRNSPVDIKDDESSISTQAEPSEEDIAALNRCCMALYVLCEKTQRSLWLKWPELCDEIYDAIRPAITHNKHVEPDAKSALLYMYSQMLKWVGPKAVLKSTSTQTCE</sequence>
<dbReference type="EMBL" id="LIAE01006869">
    <property type="protein sequence ID" value="PAV84328.1"/>
    <property type="molecule type" value="Genomic_DNA"/>
</dbReference>
<feature type="region of interest" description="Disordered" evidence="1">
    <location>
        <begin position="279"/>
        <end position="315"/>
    </location>
</feature>
<protein>
    <recommendedName>
        <fullName evidence="2">DUF7627 domain-containing protein</fullName>
    </recommendedName>
</protein>
<dbReference type="InterPro" id="IPR056044">
    <property type="entry name" value="DUF7627"/>
</dbReference>
<reference evidence="3 4" key="1">
    <citation type="journal article" date="2017" name="Curr. Biol.">
        <title>Genome architecture and evolution of a unichromosomal asexual nematode.</title>
        <authorList>
            <person name="Fradin H."/>
            <person name="Zegar C."/>
            <person name="Gutwein M."/>
            <person name="Lucas J."/>
            <person name="Kovtun M."/>
            <person name="Corcoran D."/>
            <person name="Baugh L.R."/>
            <person name="Kiontke K."/>
            <person name="Gunsalus K."/>
            <person name="Fitch D.H."/>
            <person name="Piano F."/>
        </authorList>
    </citation>
    <scope>NUCLEOTIDE SEQUENCE [LARGE SCALE GENOMIC DNA]</scope>
    <source>
        <strain evidence="3">PF1309</strain>
    </source>
</reference>
<evidence type="ECO:0000259" key="2">
    <source>
        <dbReference type="Pfam" id="PF24628"/>
    </source>
</evidence>
<name>A0A2A2LE24_9BILA</name>
<feature type="domain" description="DUF7627" evidence="2">
    <location>
        <begin position="186"/>
        <end position="385"/>
    </location>
</feature>
<evidence type="ECO:0000313" key="4">
    <source>
        <dbReference type="Proteomes" id="UP000218231"/>
    </source>
</evidence>